<dbReference type="CDD" id="cd04181">
    <property type="entry name" value="NTP_transferase"/>
    <property type="match status" value="1"/>
</dbReference>
<dbReference type="InterPro" id="IPR005835">
    <property type="entry name" value="NTP_transferase_dom"/>
</dbReference>
<keyword evidence="5" id="KW-1185">Reference proteome</keyword>
<proteinExistence type="predicted"/>
<dbReference type="SUPFAM" id="SSF53448">
    <property type="entry name" value="Nucleotide-diphospho-sugar transferases"/>
    <property type="match status" value="1"/>
</dbReference>
<dbReference type="OrthoDB" id="15372at2157"/>
<dbReference type="AlphaFoldDB" id="A0A3N6N4D9"/>
<evidence type="ECO:0000256" key="2">
    <source>
        <dbReference type="ARBA" id="ARBA00022695"/>
    </source>
</evidence>
<dbReference type="EMBL" id="REFY01000001">
    <property type="protein sequence ID" value="RQG93042.1"/>
    <property type="molecule type" value="Genomic_DNA"/>
</dbReference>
<dbReference type="PANTHER" id="PTHR43584">
    <property type="entry name" value="NUCLEOTIDYL TRANSFERASE"/>
    <property type="match status" value="1"/>
</dbReference>
<protein>
    <submittedName>
        <fullName evidence="4">Sugar nucleotidyltransferase</fullName>
    </submittedName>
</protein>
<evidence type="ECO:0000313" key="5">
    <source>
        <dbReference type="Proteomes" id="UP000273828"/>
    </source>
</evidence>
<dbReference type="Pfam" id="PF00483">
    <property type="entry name" value="NTP_transferase"/>
    <property type="match status" value="1"/>
</dbReference>
<evidence type="ECO:0000256" key="1">
    <source>
        <dbReference type="ARBA" id="ARBA00022679"/>
    </source>
</evidence>
<dbReference type="Gene3D" id="3.90.550.10">
    <property type="entry name" value="Spore Coat Polysaccharide Biosynthesis Protein SpsA, Chain A"/>
    <property type="match status" value="1"/>
</dbReference>
<dbReference type="InterPro" id="IPR029044">
    <property type="entry name" value="Nucleotide-diphossugar_trans"/>
</dbReference>
<sequence>MHAIVPAAGEGTRLRPLTSDRPKGLLEVDNRPILSHCFDRLCEVGVTVIVVVIGYRGAQIVDYYGDCYGEAPIRYVRQPERKGLAHAIAQAADAVEGDVLVCNGDNVFGTSLESVVETRRRSDVDAALLVERASPAVARTTGVVVTDESGTVTELVEKPDEPPSTLVTTGVYALPESIFEHCRAIAPSDRGEYELPDAIARLREHGGVVETVELEGWRVNVNTEADLSEAERKLR</sequence>
<dbReference type="InterPro" id="IPR050065">
    <property type="entry name" value="GlmU-like"/>
</dbReference>
<organism evidence="4 5">
    <name type="scientific">Natrarchaeobius halalkaliphilus</name>
    <dbReference type="NCBI Taxonomy" id="1679091"/>
    <lineage>
        <taxon>Archaea</taxon>
        <taxon>Methanobacteriati</taxon>
        <taxon>Methanobacteriota</taxon>
        <taxon>Stenosarchaea group</taxon>
        <taxon>Halobacteria</taxon>
        <taxon>Halobacteriales</taxon>
        <taxon>Natrialbaceae</taxon>
        <taxon>Natrarchaeobius</taxon>
    </lineage>
</organism>
<gene>
    <name evidence="4" type="ORF">EA462_02185</name>
</gene>
<name>A0A3N6N4D9_9EURY</name>
<dbReference type="RefSeq" id="WP_124176927.1">
    <property type="nucleotide sequence ID" value="NZ_REFY01000001.1"/>
</dbReference>
<comment type="caution">
    <text evidence="4">The sequence shown here is derived from an EMBL/GenBank/DDBJ whole genome shotgun (WGS) entry which is preliminary data.</text>
</comment>
<dbReference type="Proteomes" id="UP000273828">
    <property type="component" value="Unassembled WGS sequence"/>
</dbReference>
<keyword evidence="2" id="KW-0548">Nucleotidyltransferase</keyword>
<keyword evidence="1 4" id="KW-0808">Transferase</keyword>
<accession>A0A3N6N4D9</accession>
<reference evidence="4 5" key="1">
    <citation type="submission" date="2018-10" db="EMBL/GenBank/DDBJ databases">
        <title>Natrarchaeobius chitinivorans gen. nov., sp. nov., and Natrarchaeobius haloalkaliphilus sp. nov., alkaliphilic, chitin-utilizing haloarchaea from hypersaline alkaline lakes.</title>
        <authorList>
            <person name="Sorokin D.Y."/>
            <person name="Elcheninov A.G."/>
            <person name="Kostrikina N.A."/>
            <person name="Bale N.J."/>
            <person name="Sinninghe Damste J.S."/>
            <person name="Khijniak T.V."/>
            <person name="Kublanov I.V."/>
            <person name="Toshchakov S.V."/>
        </authorList>
    </citation>
    <scope>NUCLEOTIDE SEQUENCE [LARGE SCALE GENOMIC DNA]</scope>
    <source>
        <strain evidence="4 5">AArcht-Sl</strain>
    </source>
</reference>
<feature type="domain" description="Nucleotidyl transferase" evidence="3">
    <location>
        <begin position="3"/>
        <end position="217"/>
    </location>
</feature>
<dbReference type="GO" id="GO:0016779">
    <property type="term" value="F:nucleotidyltransferase activity"/>
    <property type="evidence" value="ECO:0007669"/>
    <property type="project" value="UniProtKB-KW"/>
</dbReference>
<evidence type="ECO:0000259" key="3">
    <source>
        <dbReference type="Pfam" id="PF00483"/>
    </source>
</evidence>
<dbReference type="PANTHER" id="PTHR43584:SF8">
    <property type="entry name" value="N-ACETYLMURAMATE ALPHA-1-PHOSPHATE URIDYLYLTRANSFERASE"/>
    <property type="match status" value="1"/>
</dbReference>
<evidence type="ECO:0000313" key="4">
    <source>
        <dbReference type="EMBL" id="RQG93042.1"/>
    </source>
</evidence>